<evidence type="ECO:0000256" key="7">
    <source>
        <dbReference type="ARBA" id="ARBA00022932"/>
    </source>
</evidence>
<feature type="domain" description="Polymerase/histidinol phosphatase N-terminal" evidence="9">
    <location>
        <begin position="7"/>
        <end position="74"/>
    </location>
</feature>
<keyword evidence="5 10" id="KW-0548">Nucleotidyltransferase</keyword>
<dbReference type="GO" id="GO:0003676">
    <property type="term" value="F:nucleic acid binding"/>
    <property type="evidence" value="ECO:0007669"/>
    <property type="project" value="InterPro"/>
</dbReference>
<dbReference type="Gene3D" id="1.10.150.870">
    <property type="match status" value="1"/>
</dbReference>
<dbReference type="InterPro" id="IPR041931">
    <property type="entry name" value="DNA_pol3_alpha_thumb_dom"/>
</dbReference>
<keyword evidence="4 10" id="KW-0808">Transferase</keyword>
<protein>
    <recommendedName>
        <fullName evidence="3">DNA polymerase III subunit alpha</fullName>
        <ecNumber evidence="2">2.7.7.7</ecNumber>
    </recommendedName>
</protein>
<dbReference type="PANTHER" id="PTHR32294:SF0">
    <property type="entry name" value="DNA POLYMERASE III SUBUNIT ALPHA"/>
    <property type="match status" value="1"/>
</dbReference>
<evidence type="ECO:0000313" key="11">
    <source>
        <dbReference type="Proteomes" id="UP000442694"/>
    </source>
</evidence>
<reference evidence="10 11" key="1">
    <citation type="submission" date="2019-10" db="EMBL/GenBank/DDBJ databases">
        <title>New genus of Silvanigrellaceae.</title>
        <authorList>
            <person name="Pitt A."/>
            <person name="Hahn M.W."/>
        </authorList>
    </citation>
    <scope>NUCLEOTIDE SEQUENCE [LARGE SCALE GENOMIC DNA]</scope>
    <source>
        <strain evidence="10 11">33A1-SZDP</strain>
    </source>
</reference>
<dbReference type="GO" id="GO:0003887">
    <property type="term" value="F:DNA-directed DNA polymerase activity"/>
    <property type="evidence" value="ECO:0007669"/>
    <property type="project" value="UniProtKB-KW"/>
</dbReference>
<dbReference type="InterPro" id="IPR040982">
    <property type="entry name" value="DNA_pol3_finger"/>
</dbReference>
<comment type="caution">
    <text evidence="10">The sequence shown here is derived from an EMBL/GenBank/DDBJ whole genome shotgun (WGS) entry which is preliminary data.</text>
</comment>
<dbReference type="RefSeq" id="WP_152213452.1">
    <property type="nucleotide sequence ID" value="NZ_WFLN01000008.1"/>
</dbReference>
<dbReference type="AlphaFoldDB" id="A0A833JDQ1"/>
<accession>A0A833JDQ1</accession>
<comment type="catalytic activity">
    <reaction evidence="8">
        <text>DNA(n) + a 2'-deoxyribonucleoside 5'-triphosphate = DNA(n+1) + diphosphate</text>
        <dbReference type="Rhea" id="RHEA:22508"/>
        <dbReference type="Rhea" id="RHEA-COMP:17339"/>
        <dbReference type="Rhea" id="RHEA-COMP:17340"/>
        <dbReference type="ChEBI" id="CHEBI:33019"/>
        <dbReference type="ChEBI" id="CHEBI:61560"/>
        <dbReference type="ChEBI" id="CHEBI:173112"/>
        <dbReference type="EC" id="2.7.7.7"/>
    </reaction>
</comment>
<dbReference type="SMART" id="SM00481">
    <property type="entry name" value="POLIIIAc"/>
    <property type="match status" value="1"/>
</dbReference>
<organism evidence="10 11">
    <name type="scientific">Fluviispira multicolorata</name>
    <dbReference type="NCBI Taxonomy" id="2654512"/>
    <lineage>
        <taxon>Bacteria</taxon>
        <taxon>Pseudomonadati</taxon>
        <taxon>Bdellovibrionota</taxon>
        <taxon>Oligoflexia</taxon>
        <taxon>Silvanigrellales</taxon>
        <taxon>Silvanigrellaceae</taxon>
        <taxon>Fluviispira</taxon>
    </lineage>
</organism>
<keyword evidence="7" id="KW-0239">DNA-directed DNA polymerase</keyword>
<dbReference type="InterPro" id="IPR011708">
    <property type="entry name" value="DNA_pol3_alpha_NTPase_dom"/>
</dbReference>
<comment type="subcellular location">
    <subcellularLocation>
        <location evidence="1">Cytoplasm</location>
    </subcellularLocation>
</comment>
<dbReference type="PANTHER" id="PTHR32294">
    <property type="entry name" value="DNA POLYMERASE III SUBUNIT ALPHA"/>
    <property type="match status" value="1"/>
</dbReference>
<dbReference type="Pfam" id="PF14579">
    <property type="entry name" value="HHH_6"/>
    <property type="match status" value="1"/>
</dbReference>
<dbReference type="InterPro" id="IPR004365">
    <property type="entry name" value="NA-bd_OB_tRNA"/>
</dbReference>
<dbReference type="EMBL" id="WFLN01000008">
    <property type="protein sequence ID" value="KAB8029111.1"/>
    <property type="molecule type" value="Genomic_DNA"/>
</dbReference>
<dbReference type="Pfam" id="PF01336">
    <property type="entry name" value="tRNA_anti-codon"/>
    <property type="match status" value="1"/>
</dbReference>
<dbReference type="Gene3D" id="3.20.20.140">
    <property type="entry name" value="Metal-dependent hydrolases"/>
    <property type="match status" value="1"/>
</dbReference>
<evidence type="ECO:0000256" key="4">
    <source>
        <dbReference type="ARBA" id="ARBA00022679"/>
    </source>
</evidence>
<proteinExistence type="predicted"/>
<name>A0A833JDQ1_9BACT</name>
<dbReference type="InterPro" id="IPR016195">
    <property type="entry name" value="Pol/histidinol_Pase-like"/>
</dbReference>
<dbReference type="InterPro" id="IPR004805">
    <property type="entry name" value="DnaE2/DnaE/PolC"/>
</dbReference>
<dbReference type="InterPro" id="IPR004013">
    <property type="entry name" value="PHP_dom"/>
</dbReference>
<evidence type="ECO:0000256" key="3">
    <source>
        <dbReference type="ARBA" id="ARBA00019114"/>
    </source>
</evidence>
<dbReference type="GO" id="GO:0005737">
    <property type="term" value="C:cytoplasm"/>
    <property type="evidence" value="ECO:0007669"/>
    <property type="project" value="UniProtKB-SubCell"/>
</dbReference>
<evidence type="ECO:0000256" key="5">
    <source>
        <dbReference type="ARBA" id="ARBA00022695"/>
    </source>
</evidence>
<gene>
    <name evidence="10" type="primary">dnaE</name>
    <name evidence="10" type="ORF">GCL57_11260</name>
</gene>
<evidence type="ECO:0000256" key="2">
    <source>
        <dbReference type="ARBA" id="ARBA00012417"/>
    </source>
</evidence>
<dbReference type="Pfam" id="PF17657">
    <property type="entry name" value="DNA_pol3_finger"/>
    <property type="match status" value="1"/>
</dbReference>
<dbReference type="GO" id="GO:0006260">
    <property type="term" value="P:DNA replication"/>
    <property type="evidence" value="ECO:0007669"/>
    <property type="project" value="UniProtKB-KW"/>
</dbReference>
<dbReference type="InterPro" id="IPR029460">
    <property type="entry name" value="DNAPol_HHH"/>
</dbReference>
<dbReference type="Proteomes" id="UP000442694">
    <property type="component" value="Unassembled WGS sequence"/>
</dbReference>
<dbReference type="NCBIfam" id="NF004226">
    <property type="entry name" value="PRK05673.1"/>
    <property type="match status" value="1"/>
</dbReference>
<evidence type="ECO:0000259" key="9">
    <source>
        <dbReference type="SMART" id="SM00481"/>
    </source>
</evidence>
<evidence type="ECO:0000256" key="8">
    <source>
        <dbReference type="ARBA" id="ARBA00049244"/>
    </source>
</evidence>
<dbReference type="Pfam" id="PF07733">
    <property type="entry name" value="DNA_pol3_alpha"/>
    <property type="match status" value="1"/>
</dbReference>
<dbReference type="EC" id="2.7.7.7" evidence="2"/>
<dbReference type="NCBIfam" id="TIGR00594">
    <property type="entry name" value="polc"/>
    <property type="match status" value="1"/>
</dbReference>
<dbReference type="InterPro" id="IPR003141">
    <property type="entry name" value="Pol/His_phosphatase_N"/>
</dbReference>
<dbReference type="Gene3D" id="1.10.10.1600">
    <property type="entry name" value="Bacterial DNA polymerase III alpha subunit, thumb domain"/>
    <property type="match status" value="1"/>
</dbReference>
<evidence type="ECO:0000256" key="1">
    <source>
        <dbReference type="ARBA" id="ARBA00004496"/>
    </source>
</evidence>
<keyword evidence="6" id="KW-0235">DNA replication</keyword>
<evidence type="ECO:0000313" key="10">
    <source>
        <dbReference type="EMBL" id="KAB8029111.1"/>
    </source>
</evidence>
<dbReference type="SUPFAM" id="SSF89550">
    <property type="entry name" value="PHP domain-like"/>
    <property type="match status" value="1"/>
</dbReference>
<dbReference type="Pfam" id="PF02811">
    <property type="entry name" value="PHP"/>
    <property type="match status" value="1"/>
</dbReference>
<sequence length="1217" mass="138184">MQPEEFVHLHIHSEYSLLDGSIKVKKLVKELSKRGARAAALTDHDGMHGVLEFFLSCQAEKINGIIGYEINVETILLEDKKQVSHLILLAENNEGYANLIKLCTIANTTGKNNIYPDSTSVTIADLQKYSKGIICLTSCMKGELSALILKNELENAAKYLNKLTEIFGNENTFVELIDNGIPEQKRLIPNLIKIAKQNQVEIVATADVHYINKQDKETHMSLLAIKHKLQKSDVRGIPSFIDFHLPTFEEMQLKFSKYPEAISNTKKIADRCDVKIDTKSIFMPDYRQRENETSDDCLVRLSRKGLEARKSAVEHWMGKSFNEKVWDEYKVRLEYELSVILKMKFSGYFLIVQDFINWAKEQKIPVGPGRGSAAGSIVTYALRITNIDPIRFNLLFERFLNPDRISMPDIDTDFCQDRRGDVLNYVYQKYGNRAVSQIVTFGRMMAKNALKNLARINGWLFHESNEFAKLIPESPGITLEQAFKEEIKIQERIASDERAKNLWESALEVEGTLSSLGIHAAGVIISDRALDERCPLLETDGQLLTQFENKYAEKIGLIKFDFLGLKTLTVIDNAVKISQKRYNINIDIDSIELEDPKVYEMISTAHVTGIFQLESNGMRKLIANLKPTCFTDIIAVLALFRPGPLGSGMVDDFVKRKHGETQVEYPFEELEPILSDTYGVIVYQEQVQKIAAVLANYTLGEADLLRRAMGKKDKNEMERQKSRFVSGATENGHNPEKAADLFDLMAKFAEYGFNKSHTAAYGWVTYQTAWLKTYYPTEFMTAIMTCDLDNTDKIVGYVRDCKRMKIAILPPCVNHSRFEFSIPDDKIIQFGLGAIKGLGSGIINMIVEEREKNGIFGTVPEFIARLDARKLNKKVMESLIKAGAFDSIASNRAELMTNSDTWLKTIAKETEREENTSFDIFGMFNDSNTITKQEILQKIEPTPKKKKNTDDFIFLPNILPTIVKSENCPNKIANFLIPIQIKSTKPWTFYEQLAHEFATLGFYMTGHPADLIRADLKEISEISLNQAILYLEPDEVPDYKRKAIKVAGIVTMNLEKKNKDGNSFLILKIEDGFGELEVTLFSKQYAALTETIKIGEALVVECKIKKGIEDGSVKGIVQSIDRVANKRIELVKRIILSTEETFLMGKENIKNLINILIKNKGKTPLYMNIAIPDHNLRLKAKMGNHYITPTDNFIMDIENTWPGLVKVERVYHYQVLN</sequence>
<evidence type="ECO:0000256" key="6">
    <source>
        <dbReference type="ARBA" id="ARBA00022705"/>
    </source>
</evidence>
<dbReference type="CDD" id="cd04485">
    <property type="entry name" value="DnaE_OBF"/>
    <property type="match status" value="1"/>
</dbReference>
<dbReference type="GO" id="GO:0008408">
    <property type="term" value="F:3'-5' exonuclease activity"/>
    <property type="evidence" value="ECO:0007669"/>
    <property type="project" value="InterPro"/>
</dbReference>
<keyword evidence="11" id="KW-1185">Reference proteome</keyword>